<gene>
    <name evidence="1" type="ORF">GMARGA_LOCUS8365</name>
</gene>
<dbReference type="EMBL" id="CAJVQB010004280">
    <property type="protein sequence ID" value="CAG8631634.1"/>
    <property type="molecule type" value="Genomic_DNA"/>
</dbReference>
<accession>A0ABN7UNI4</accession>
<sequence>MLNCIVATKVLELNLAKEDHFLYLNKPYTNRLIKDLLIYERVENDEKSYDTVHLHKQIAETLDLYLQLDHVIFFKVNTDIDQKIFKKLSNLKKNILKKLYNYQEKVSRV</sequence>
<comment type="caution">
    <text evidence="1">The sequence shown here is derived from an EMBL/GenBank/DDBJ whole genome shotgun (WGS) entry which is preliminary data.</text>
</comment>
<evidence type="ECO:0000313" key="1">
    <source>
        <dbReference type="EMBL" id="CAG8631634.1"/>
    </source>
</evidence>
<organism evidence="1 2">
    <name type="scientific">Gigaspora margarita</name>
    <dbReference type="NCBI Taxonomy" id="4874"/>
    <lineage>
        <taxon>Eukaryota</taxon>
        <taxon>Fungi</taxon>
        <taxon>Fungi incertae sedis</taxon>
        <taxon>Mucoromycota</taxon>
        <taxon>Glomeromycotina</taxon>
        <taxon>Glomeromycetes</taxon>
        <taxon>Diversisporales</taxon>
        <taxon>Gigasporaceae</taxon>
        <taxon>Gigaspora</taxon>
    </lineage>
</organism>
<name>A0ABN7UNI4_GIGMA</name>
<keyword evidence="2" id="KW-1185">Reference proteome</keyword>
<protein>
    <submittedName>
        <fullName evidence="1">24461_t:CDS:1</fullName>
    </submittedName>
</protein>
<dbReference type="Proteomes" id="UP000789901">
    <property type="component" value="Unassembled WGS sequence"/>
</dbReference>
<proteinExistence type="predicted"/>
<reference evidence="1 2" key="1">
    <citation type="submission" date="2021-06" db="EMBL/GenBank/DDBJ databases">
        <authorList>
            <person name="Kallberg Y."/>
            <person name="Tangrot J."/>
            <person name="Rosling A."/>
        </authorList>
    </citation>
    <scope>NUCLEOTIDE SEQUENCE [LARGE SCALE GENOMIC DNA]</scope>
    <source>
        <strain evidence="1 2">120-4 pot B 10/14</strain>
    </source>
</reference>
<evidence type="ECO:0000313" key="2">
    <source>
        <dbReference type="Proteomes" id="UP000789901"/>
    </source>
</evidence>